<dbReference type="PANTHER" id="PTHR45772">
    <property type="entry name" value="CONSERVED COMPONENT OF ABC TRANSPORTER FOR NATURAL AMINO ACIDS-RELATED"/>
    <property type="match status" value="1"/>
</dbReference>
<evidence type="ECO:0000256" key="1">
    <source>
        <dbReference type="ARBA" id="ARBA00022448"/>
    </source>
</evidence>
<dbReference type="Gene3D" id="3.40.50.300">
    <property type="entry name" value="P-loop containing nucleotide triphosphate hydrolases"/>
    <property type="match status" value="1"/>
</dbReference>
<organism evidence="5 6">
    <name type="scientific">Thiohalocapsa halophila</name>
    <dbReference type="NCBI Taxonomy" id="69359"/>
    <lineage>
        <taxon>Bacteria</taxon>
        <taxon>Pseudomonadati</taxon>
        <taxon>Pseudomonadota</taxon>
        <taxon>Gammaproteobacteria</taxon>
        <taxon>Chromatiales</taxon>
        <taxon>Chromatiaceae</taxon>
        <taxon>Thiohalocapsa</taxon>
    </lineage>
</organism>
<dbReference type="PROSITE" id="PS00211">
    <property type="entry name" value="ABC_TRANSPORTER_1"/>
    <property type="match status" value="1"/>
</dbReference>
<dbReference type="PROSITE" id="PS50893">
    <property type="entry name" value="ABC_TRANSPORTER_2"/>
    <property type="match status" value="1"/>
</dbReference>
<proteinExistence type="predicted"/>
<dbReference type="EMBL" id="NRRV01000073">
    <property type="protein sequence ID" value="MBK1633239.1"/>
    <property type="molecule type" value="Genomic_DNA"/>
</dbReference>
<dbReference type="InterPro" id="IPR027417">
    <property type="entry name" value="P-loop_NTPase"/>
</dbReference>
<dbReference type="SUPFAM" id="SSF52540">
    <property type="entry name" value="P-loop containing nucleoside triphosphate hydrolases"/>
    <property type="match status" value="1"/>
</dbReference>
<dbReference type="GO" id="GO:0005524">
    <property type="term" value="F:ATP binding"/>
    <property type="evidence" value="ECO:0007669"/>
    <property type="project" value="UniProtKB-KW"/>
</dbReference>
<dbReference type="InterPro" id="IPR051120">
    <property type="entry name" value="ABC_AA/LPS_Transport"/>
</dbReference>
<dbReference type="InterPro" id="IPR003593">
    <property type="entry name" value="AAA+_ATPase"/>
</dbReference>
<evidence type="ECO:0000256" key="3">
    <source>
        <dbReference type="ARBA" id="ARBA00022840"/>
    </source>
</evidence>
<keyword evidence="6" id="KW-1185">Reference proteome</keyword>
<name>A0ABS1CN19_9GAMM</name>
<evidence type="ECO:0000256" key="2">
    <source>
        <dbReference type="ARBA" id="ARBA00022741"/>
    </source>
</evidence>
<dbReference type="Proteomes" id="UP000748752">
    <property type="component" value="Unassembled WGS sequence"/>
</dbReference>
<feature type="domain" description="ABC transporter" evidence="4">
    <location>
        <begin position="6"/>
        <end position="233"/>
    </location>
</feature>
<accession>A0ABS1CN19</accession>
<dbReference type="InterPro" id="IPR003439">
    <property type="entry name" value="ABC_transporter-like_ATP-bd"/>
</dbReference>
<keyword evidence="1" id="KW-0813">Transport</keyword>
<evidence type="ECO:0000259" key="4">
    <source>
        <dbReference type="PROSITE" id="PS50893"/>
    </source>
</evidence>
<keyword evidence="3 5" id="KW-0067">ATP-binding</keyword>
<evidence type="ECO:0000313" key="6">
    <source>
        <dbReference type="Proteomes" id="UP000748752"/>
    </source>
</evidence>
<dbReference type="InterPro" id="IPR017871">
    <property type="entry name" value="ABC_transporter-like_CS"/>
</dbReference>
<protein>
    <submittedName>
        <fullName evidence="5">ABC transporter ATP-binding protein</fullName>
    </submittedName>
</protein>
<dbReference type="SMART" id="SM00382">
    <property type="entry name" value="AAA"/>
    <property type="match status" value="1"/>
</dbReference>
<gene>
    <name evidence="5" type="ORF">CKO31_21280</name>
</gene>
<keyword evidence="2" id="KW-0547">Nucleotide-binding</keyword>
<comment type="caution">
    <text evidence="5">The sequence shown here is derived from an EMBL/GenBank/DDBJ whole genome shotgun (WGS) entry which is preliminary data.</text>
</comment>
<evidence type="ECO:0000313" key="5">
    <source>
        <dbReference type="EMBL" id="MBK1633239.1"/>
    </source>
</evidence>
<dbReference type="Pfam" id="PF00005">
    <property type="entry name" value="ABC_tran"/>
    <property type="match status" value="1"/>
</dbReference>
<reference evidence="5 6" key="1">
    <citation type="journal article" date="2020" name="Microorganisms">
        <title>Osmotic Adaptation and Compatible Solute Biosynthesis of Phototrophic Bacteria as Revealed from Genome Analyses.</title>
        <authorList>
            <person name="Imhoff J.F."/>
            <person name="Rahn T."/>
            <person name="Kunzel S."/>
            <person name="Keller A."/>
            <person name="Neulinger S.C."/>
        </authorList>
    </citation>
    <scope>NUCLEOTIDE SEQUENCE [LARGE SCALE GENOMIC DNA]</scope>
    <source>
        <strain evidence="5 6">DSM 6210</strain>
    </source>
</reference>
<sequence>MTDPLLQIRGLRLERAGRRLLDDISLAVGAGEIHALLGGNGCGKTSLAKSVMGCDGYAPDRGEIRFVGQRIDTLPLHERARLGITMAWQEPARFEGVPVREFLTLGHPEADPAERLRRVGLAPWRYLGRMLDKTLSGGERKRVELAAVIALAPRLALLDEPAAGIDLRSLDEIVRVVRELRDAGTAVLLISHREEMGRIADRASQMCGGRIIVSGSPQHVAAQYREHHCVYCDGELTHDTQPA</sequence>
<dbReference type="PANTHER" id="PTHR45772:SF10">
    <property type="entry name" value="LIPOPOLYSACCHARIDE EXPORT SYSTEM ATP-BINDING PROTEIN LPTB"/>
    <property type="match status" value="1"/>
</dbReference>
<dbReference type="RefSeq" id="WP_200241376.1">
    <property type="nucleotide sequence ID" value="NZ_NRRV01000073.1"/>
</dbReference>